<name>A0A917DKN5_9BACL</name>
<comment type="caution">
    <text evidence="1">The sequence shown here is derived from an EMBL/GenBank/DDBJ whole genome shotgun (WGS) entry which is preliminary data.</text>
</comment>
<organism evidence="1 2">
    <name type="scientific">Paenibacillus nasutitermitis</name>
    <dbReference type="NCBI Taxonomy" id="1652958"/>
    <lineage>
        <taxon>Bacteria</taxon>
        <taxon>Bacillati</taxon>
        <taxon>Bacillota</taxon>
        <taxon>Bacilli</taxon>
        <taxon>Bacillales</taxon>
        <taxon>Paenibacillaceae</taxon>
        <taxon>Paenibacillus</taxon>
    </lineage>
</organism>
<sequence length="171" mass="19086">MSFFDKMKQGASDAAKKAQQTVEITKLKSQISSKEKEKDKLFYLIGTAIYASHREGNIAASEEEVVSHCQKVDGLNQEIDFLDERIKNIRFEKTCPTCSIVVPLDTRFCPGCGTGFPEEPRPENTIGEIRVICSHCLTENDLSSKHCLTCGNKLSGQDPQNLELMDGEPER</sequence>
<keyword evidence="2" id="KW-1185">Reference proteome</keyword>
<dbReference type="RefSeq" id="WP_188991552.1">
    <property type="nucleotide sequence ID" value="NZ_BMHP01000001.1"/>
</dbReference>
<evidence type="ECO:0000313" key="2">
    <source>
        <dbReference type="Proteomes" id="UP000612456"/>
    </source>
</evidence>
<evidence type="ECO:0008006" key="3">
    <source>
        <dbReference type="Google" id="ProtNLM"/>
    </source>
</evidence>
<dbReference type="Proteomes" id="UP000612456">
    <property type="component" value="Unassembled WGS sequence"/>
</dbReference>
<reference evidence="1" key="1">
    <citation type="journal article" date="2014" name="Int. J. Syst. Evol. Microbiol.">
        <title>Complete genome sequence of Corynebacterium casei LMG S-19264T (=DSM 44701T), isolated from a smear-ripened cheese.</title>
        <authorList>
            <consortium name="US DOE Joint Genome Institute (JGI-PGF)"/>
            <person name="Walter F."/>
            <person name="Albersmeier A."/>
            <person name="Kalinowski J."/>
            <person name="Ruckert C."/>
        </authorList>
    </citation>
    <scope>NUCLEOTIDE SEQUENCE</scope>
    <source>
        <strain evidence="1">CGMCC 1.15178</strain>
    </source>
</reference>
<protein>
    <recommendedName>
        <fullName evidence="3">Double zinc ribbon</fullName>
    </recommendedName>
</protein>
<gene>
    <name evidence="1" type="ORF">GCM10010911_01980</name>
</gene>
<dbReference type="AlphaFoldDB" id="A0A917DKN5"/>
<accession>A0A917DKN5</accession>
<proteinExistence type="predicted"/>
<reference evidence="1" key="2">
    <citation type="submission" date="2020-09" db="EMBL/GenBank/DDBJ databases">
        <authorList>
            <person name="Sun Q."/>
            <person name="Zhou Y."/>
        </authorList>
    </citation>
    <scope>NUCLEOTIDE SEQUENCE</scope>
    <source>
        <strain evidence="1">CGMCC 1.15178</strain>
    </source>
</reference>
<dbReference type="EMBL" id="BMHP01000001">
    <property type="protein sequence ID" value="GGD48042.1"/>
    <property type="molecule type" value="Genomic_DNA"/>
</dbReference>
<evidence type="ECO:0000313" key="1">
    <source>
        <dbReference type="EMBL" id="GGD48042.1"/>
    </source>
</evidence>